<dbReference type="Gene3D" id="3.10.180.10">
    <property type="entry name" value="2,3-Dihydroxybiphenyl 1,2-Dioxygenase, domain 1"/>
    <property type="match status" value="1"/>
</dbReference>
<dbReference type="InterPro" id="IPR004360">
    <property type="entry name" value="Glyas_Fos-R_dOase_dom"/>
</dbReference>
<accession>A0A1I4K8A1</accession>
<sequence>MGALPTVDRTSATMGGTMIKGLAAATVWSTDQERDLRFFTEKLGFEVRGDATENGTRRITVGARGQPDVGLTLVPAYGPGIDPESARALAGLVRKGVLGAGVLRTDDCRSAYEWLVERGVEFLQEPLEGPHGTEAVFRDESGNRYSLAEERTSGLVLSREWSEVCD</sequence>
<name>A0A1I4K8A1_9ACTN</name>
<dbReference type="PANTHER" id="PTHR36437">
    <property type="entry name" value="GLYOXALASE/BLEOMYCIN RESISTANCE PROTEIN/DIOXYGENASE"/>
    <property type="match status" value="1"/>
</dbReference>
<dbReference type="Pfam" id="PF00903">
    <property type="entry name" value="Glyoxalase"/>
    <property type="match status" value="1"/>
</dbReference>
<evidence type="ECO:0000313" key="2">
    <source>
        <dbReference type="EMBL" id="SFL74807.1"/>
    </source>
</evidence>
<evidence type="ECO:0000313" key="3">
    <source>
        <dbReference type="Proteomes" id="UP000198928"/>
    </source>
</evidence>
<dbReference type="EMBL" id="FOSG01000026">
    <property type="protein sequence ID" value="SFL74807.1"/>
    <property type="molecule type" value="Genomic_DNA"/>
</dbReference>
<keyword evidence="3" id="KW-1185">Reference proteome</keyword>
<dbReference type="SUPFAM" id="SSF54593">
    <property type="entry name" value="Glyoxalase/Bleomycin resistance protein/Dihydroxybiphenyl dioxygenase"/>
    <property type="match status" value="1"/>
</dbReference>
<protein>
    <submittedName>
        <fullName evidence="2">Catechol 2,3-dioxygenase</fullName>
    </submittedName>
</protein>
<evidence type="ECO:0000259" key="1">
    <source>
        <dbReference type="PROSITE" id="PS51819"/>
    </source>
</evidence>
<dbReference type="PROSITE" id="PS51819">
    <property type="entry name" value="VOC"/>
    <property type="match status" value="1"/>
</dbReference>
<feature type="domain" description="VOC" evidence="1">
    <location>
        <begin position="21"/>
        <end position="150"/>
    </location>
</feature>
<dbReference type="Proteomes" id="UP000198928">
    <property type="component" value="Unassembled WGS sequence"/>
</dbReference>
<dbReference type="GO" id="GO:0051213">
    <property type="term" value="F:dioxygenase activity"/>
    <property type="evidence" value="ECO:0007669"/>
    <property type="project" value="UniProtKB-KW"/>
</dbReference>
<keyword evidence="2" id="KW-0223">Dioxygenase</keyword>
<dbReference type="InterPro" id="IPR029068">
    <property type="entry name" value="Glyas_Bleomycin-R_OHBP_Dase"/>
</dbReference>
<reference evidence="3" key="1">
    <citation type="submission" date="2016-10" db="EMBL/GenBank/DDBJ databases">
        <authorList>
            <person name="Varghese N."/>
            <person name="Submissions S."/>
        </authorList>
    </citation>
    <scope>NUCLEOTIDE SEQUENCE [LARGE SCALE GENOMIC DNA]</scope>
    <source>
        <strain evidence="3">PL19</strain>
    </source>
</reference>
<dbReference type="AlphaFoldDB" id="A0A1I4K8A1"/>
<proteinExistence type="predicted"/>
<keyword evidence="2" id="KW-0560">Oxidoreductase</keyword>
<organism evidence="2 3">
    <name type="scientific">Streptomyces pini</name>
    <dbReference type="NCBI Taxonomy" id="1520580"/>
    <lineage>
        <taxon>Bacteria</taxon>
        <taxon>Bacillati</taxon>
        <taxon>Actinomycetota</taxon>
        <taxon>Actinomycetes</taxon>
        <taxon>Kitasatosporales</taxon>
        <taxon>Streptomycetaceae</taxon>
        <taxon>Streptomyces</taxon>
    </lineage>
</organism>
<dbReference type="InterPro" id="IPR037523">
    <property type="entry name" value="VOC_core"/>
</dbReference>
<dbReference type="PANTHER" id="PTHR36437:SF2">
    <property type="entry name" value="GLYOXALASE_BLEOMYCIN RESISTANCE PROTEIN_DIOXYGENASE"/>
    <property type="match status" value="1"/>
</dbReference>
<gene>
    <name evidence="2" type="ORF">SAMN05192584_12616</name>
</gene>